<dbReference type="EMBL" id="JAUSQZ010000001">
    <property type="protein sequence ID" value="MDP9825076.1"/>
    <property type="molecule type" value="Genomic_DNA"/>
</dbReference>
<evidence type="ECO:0000256" key="1">
    <source>
        <dbReference type="SAM" id="Phobius"/>
    </source>
</evidence>
<reference evidence="2 3" key="1">
    <citation type="submission" date="2023-07" db="EMBL/GenBank/DDBJ databases">
        <title>Sequencing the genomes of 1000 actinobacteria strains.</title>
        <authorList>
            <person name="Klenk H.-P."/>
        </authorList>
    </citation>
    <scope>NUCLEOTIDE SEQUENCE [LARGE SCALE GENOMIC DNA]</scope>
    <source>
        <strain evidence="2 3">DSM 44388</strain>
    </source>
</reference>
<organism evidence="2 3">
    <name type="scientific">Kineosporia succinea</name>
    <dbReference type="NCBI Taxonomy" id="84632"/>
    <lineage>
        <taxon>Bacteria</taxon>
        <taxon>Bacillati</taxon>
        <taxon>Actinomycetota</taxon>
        <taxon>Actinomycetes</taxon>
        <taxon>Kineosporiales</taxon>
        <taxon>Kineosporiaceae</taxon>
        <taxon>Kineosporia</taxon>
    </lineage>
</organism>
<keyword evidence="1" id="KW-0812">Transmembrane</keyword>
<accession>A0ABT9NXL6</accession>
<gene>
    <name evidence="2" type="ORF">J2S57_000825</name>
</gene>
<feature type="transmembrane region" description="Helical" evidence="1">
    <location>
        <begin position="6"/>
        <end position="33"/>
    </location>
</feature>
<keyword evidence="3" id="KW-1185">Reference proteome</keyword>
<protein>
    <submittedName>
        <fullName evidence="2">Uncharacterized protein</fullName>
    </submittedName>
</protein>
<dbReference type="Proteomes" id="UP001235712">
    <property type="component" value="Unassembled WGS sequence"/>
</dbReference>
<proteinExistence type="predicted"/>
<name>A0ABT9NXL6_9ACTN</name>
<keyword evidence="1" id="KW-1133">Transmembrane helix</keyword>
<keyword evidence="1" id="KW-0472">Membrane</keyword>
<evidence type="ECO:0000313" key="2">
    <source>
        <dbReference type="EMBL" id="MDP9825076.1"/>
    </source>
</evidence>
<comment type="caution">
    <text evidence="2">The sequence shown here is derived from an EMBL/GenBank/DDBJ whole genome shotgun (WGS) entry which is preliminary data.</text>
</comment>
<evidence type="ECO:0000313" key="3">
    <source>
        <dbReference type="Proteomes" id="UP001235712"/>
    </source>
</evidence>
<sequence>MNHGTQRVLVVVASVALVGFILLSFGLVALAVLRGE</sequence>